<dbReference type="Pfam" id="PF15518">
    <property type="entry name" value="L_protein_N"/>
    <property type="match status" value="1"/>
</dbReference>
<dbReference type="NCBIfam" id="TIGR04202">
    <property type="entry name" value="capSnatchArena"/>
    <property type="match status" value="1"/>
</dbReference>
<dbReference type="EMBL" id="MH484291">
    <property type="protein sequence ID" value="AXP32010.1"/>
    <property type="molecule type" value="Viral_cRNA"/>
</dbReference>
<protein>
    <recommendedName>
        <fullName evidence="5">RNA-directed RNA polymerase L</fullName>
        <ecNumber evidence="4">2.7.7.48</ecNumber>
    </recommendedName>
    <alternativeName>
        <fullName evidence="13">Large structural protein</fullName>
    </alternativeName>
    <alternativeName>
        <fullName evidence="15">Replicase</fullName>
    </alternativeName>
    <alternativeName>
        <fullName evidence="14">Transcriptase</fullName>
    </alternativeName>
</protein>
<evidence type="ECO:0000256" key="8">
    <source>
        <dbReference type="ARBA" id="ARBA00022695"/>
    </source>
</evidence>
<accession>A0A023VZ40</accession>
<keyword evidence="12" id="KW-0693">Viral RNA replication</keyword>
<dbReference type="EC" id="2.7.7.48" evidence="4"/>
<keyword evidence="21" id="KW-1185">Reference proteome</keyword>
<comment type="cofactor">
    <cofactor evidence="1">
        <name>Mn(2+)</name>
        <dbReference type="ChEBI" id="CHEBI:29035"/>
    </cofactor>
</comment>
<evidence type="ECO:0000256" key="3">
    <source>
        <dbReference type="ARBA" id="ARBA00004340"/>
    </source>
</evidence>
<dbReference type="KEGG" id="vg:41324380"/>
<dbReference type="Proteomes" id="UP000140461">
    <property type="component" value="Genome"/>
</dbReference>
<dbReference type="GO" id="GO:0039694">
    <property type="term" value="P:viral RNA genome replication"/>
    <property type="evidence" value="ECO:0007669"/>
    <property type="project" value="InterPro"/>
</dbReference>
<dbReference type="GO" id="GO:0000166">
    <property type="term" value="F:nucleotide binding"/>
    <property type="evidence" value="ECO:0007669"/>
    <property type="project" value="UniProtKB-KW"/>
</dbReference>
<dbReference type="InterPro" id="IPR048547">
    <property type="entry name" value="L_thumb_ring_bunyavir"/>
</dbReference>
<comment type="cofactor">
    <cofactor evidence="2">
        <name>Mg(2+)</name>
        <dbReference type="ChEBI" id="CHEBI:18420"/>
    </cofactor>
</comment>
<evidence type="ECO:0000256" key="13">
    <source>
        <dbReference type="ARBA" id="ARBA00030285"/>
    </source>
</evidence>
<keyword evidence="6 20" id="KW-0696">RNA-directed RNA polymerase</keyword>
<proteinExistence type="inferred from homology"/>
<evidence type="ECO:0000256" key="2">
    <source>
        <dbReference type="ARBA" id="ARBA00001946"/>
    </source>
</evidence>
<evidence type="ECO:0000259" key="18">
    <source>
        <dbReference type="PROSITE" id="PS50525"/>
    </source>
</evidence>
<evidence type="ECO:0000256" key="11">
    <source>
        <dbReference type="ARBA" id="ARBA00022842"/>
    </source>
</evidence>
<keyword evidence="9" id="KW-0547">Nucleotide-binding</keyword>
<dbReference type="GO" id="GO:0043657">
    <property type="term" value="C:host cell"/>
    <property type="evidence" value="ECO:0007669"/>
    <property type="project" value="UniProtKB-SubCell"/>
</dbReference>
<evidence type="ECO:0000313" key="19">
    <source>
        <dbReference type="EMBL" id="AHY22338.1"/>
    </source>
</evidence>
<evidence type="ECO:0000256" key="9">
    <source>
        <dbReference type="ARBA" id="ARBA00022741"/>
    </source>
</evidence>
<reference evidence="19 21" key="1">
    <citation type="journal article" date="2014" name="J. Gen. Virol.">
        <title>Genomic and phylogenetic characterization of viruses included in the Manzanilla and Oropouche species complexes of the genus Orthobunyavirus, family Bunyaviridae.</title>
        <authorList>
            <person name="Ladner J.T."/>
            <person name="Savji N."/>
            <person name="Lofts L."/>
            <person name="Travassos da Rosa A."/>
            <person name="Wiley M.R."/>
            <person name="Gestole M.C."/>
            <person name="Rosen G.E."/>
            <person name="Guzman H."/>
            <person name="Vasconcelos P.F."/>
            <person name="Nunes M.R."/>
            <person name="J Kochel T."/>
            <person name="Lipkin W.I."/>
            <person name="Tesh R.B."/>
            <person name="Palacios G."/>
        </authorList>
    </citation>
    <scope>NUCLEOTIDE SEQUENCE [LARGE SCALE GENOMIC DNA]</scope>
    <source>
        <strain evidence="19">BFS 5002</strain>
    </source>
</reference>
<dbReference type="EMBL" id="KF697160">
    <property type="protein sequence ID" value="AHY22338.1"/>
    <property type="molecule type" value="Viral_cRNA"/>
</dbReference>
<evidence type="ECO:0000256" key="6">
    <source>
        <dbReference type="ARBA" id="ARBA00022484"/>
    </source>
</evidence>
<evidence type="ECO:0000313" key="20">
    <source>
        <dbReference type="EMBL" id="AXP32010.1"/>
    </source>
</evidence>
<evidence type="ECO:0000256" key="17">
    <source>
        <dbReference type="ARBA" id="ARBA00048744"/>
    </source>
</evidence>
<comment type="similarity">
    <text evidence="16">Belongs to the Bunyavirales RNA polymerase family.</text>
</comment>
<evidence type="ECO:0000256" key="10">
    <source>
        <dbReference type="ARBA" id="ARBA00022801"/>
    </source>
</evidence>
<sequence length="2261" mass="263886">MNTEKVEQYRMRIEACRDPERAKEIWRDLLSDRHNYFAREFCDAADWEYRNDVPSEDICSEVLPNDIARKVRFCTPDNYLVDENQKVYIIDFKVAVDDKSSKETRDKYNQIFGEIFEPNGIDYEVVIIRHNPATSVTTIDSDNLQNMLTGIQLTVDLSWFNQLKDFLFDKFKEDERFLSIINQGDFTMTLPWLEEDTPELFHHPKYIQFINSMEEEERNTFINAVNFQTVKADKWNDGLKSVMEKYKDNYKAFVKRSAQEVFSTTGEYPKPTRSEIDAGWLEMVERIKIERNVTTDMSKQKPSFHFIWSPNSDESNNNSAKIIKLSKKLQSITGTGSFVKPFKSLGKLMDISSDVNGYERFCNKLKAEARKTPRKIDKKIDEFSAGTFTALWEQQFKLDTNVIDKEDRIHLLKDFFGIGKHKQFAKRLNDDLDLEKPIILDFDNQDIIRKCKSEYNNVESILSKVSNLDKMGNYLEHYSANIQAASQSMWDNIYKITKTRFWQCINDYSTLMKNMLAVSQYNRHNTFRVVSCANNNVFGIVMPSSDIKTKKATLVYCVITIHEEEEEIAHLGSLYGTFRSSNCYVSISKAFRLDKERCQRIVSSPGLFMMTACLFLGNNYTLQFDKLLNFSFHTSVSVTKAMLSLTEPSRYMMMNSLALSSHVREYISEKFSPYTKTAFSVIMTDLIKKGCYNAFEQKDRVQLRNIHLTDYDITQKGVDSKRDLKSIWFPGKVNLKEYVNQIYMPFYFNSKGLHEKHHVLIDLAKTILEIEKDQRLNLPKPWSETPKKQTVNLKIMIYAIAKNLNLDTSRHNFVRSRVENANNLNRSITTISTFTSSKSCIKRGDFSEYKDKVQKKNDKYMKNEIKKLTIANPLLVEEITNDAEIKHATYSDIKKAVPEYIDYMSTKVFDRLYEMIKDKIIENEKTIDIIFKTMKEHKEFVFAFFNKGQKTAKDREIFLGEFEAKLCLYLLERISKERCKLNPDEMISEPGDAKLKVLEKQAEEEIRFLAKSIKNVNKELLSKLESAKWGEEFTLEDLGSSKAHGLKLEINADMSKWSAQDVIYKYFWLVALDPILYPAEKKRIIYFLCNYMQKKLILPDELLQTILDQRVPRYNDIIGEMTDGYRKNWVTIERNWLQGNMNYTSSYLHSCSMSVFKDVIRECATLLEGETLVNSMVHSDDNQTSICMIQNKLEDNNIIEFITKLFEMICLTFGNQANMKKTYFTNFIKEFVSLFNIHGEPFSIFGRFLLTAVGDCAYLGPYEDLASRLSATQTAIKHGCPPSLAWLSIALNHWMTHTTYNMMPGQVNDPLPFFPTTSRDEIPIEMCGLLKSDLQTIALVGLEAGNLSYLVSLLRRMSPIQLQRESVQAQCTQIKSWDLSQLTTMDVIKLKALRHISLDSDISTDDGMGETSEMRSRSLLTPRKFTTSCSLNRLVSYNDFQKIIADEEEKEKMFEYFVRNPQLLVTKGENIREYANSVIFRYNSKKFKESLSIQNPSQLFIEQILFSNKPVIDYTSIHDKMFGLQDHPDMVDMDTIIGKKTFVQCYVQIVEDLSKFELTSEDIETVYSYCLLNDPLLITAANNVILSVKGAEQERLSQSACRMPEMRSLKLIYHSPALVLRAYVTQNNNIQGADPDEMQRDVTHLEEFIEKTKIRNNMRERIRINEIKMMRRDIQFEIKELTKFYQTCYDYIKSTEHKIKIFILPYKVYTPIEFCAALTGTLISDNKWYIAHFLKNIISTSHKAHISSSPDLEVQLALECFRLIAHFADSFLSEESRVRFLYNVIDKFSYKNVRVDYLFKKLKESKHRTKFLPILYHTNELTQRDLDKYDADKSDERISWNNWQVSREMNTGPIDLTIVGYDRQIRITGIDDKLLAAEMQLVRMGREYISRHAKAMLNKKHGLKFEKMKKYEELSDGLDYIVYQQRGRNRFFYNILSKQIIIDHNSRVDRSKSITESKWVPVCPVAISKLYQTGKPDKTKISRLNMQSYSLTKLQVNPEEYATIRKAHFQKMSFFSGPDLKSGGMNISVLMNTPSLLSLNYDTLQQASLIDMCRVFKCEGLQEDQMAFEFLSDEVMQTDLEEELECNPIFSITYNTKGDRTMTYKNAFSSALIRECDKFENSFDFLDQGFCSNENLSILEEIHWIVRELKTNQWSTELDQCIHMCMYRNGLDNEYHQFDIPKPFLNDPIKRDIKWKKVRKFIEALRDFKIKSEPWVSILDNFCDKASRLINQKIRENSEPSNLSLFVDPNKKGGRSKFEFN</sequence>
<dbReference type="InterPro" id="IPR048006">
    <property type="entry name" value="CapSnatch_bunyavir"/>
</dbReference>
<keyword evidence="7" id="KW-0808">Transferase</keyword>
<comment type="catalytic activity">
    <reaction evidence="17">
        <text>RNA(n) + a ribonucleoside 5'-triphosphate = RNA(n+1) + diphosphate</text>
        <dbReference type="Rhea" id="RHEA:21248"/>
        <dbReference type="Rhea" id="RHEA-COMP:14527"/>
        <dbReference type="Rhea" id="RHEA-COMP:17342"/>
        <dbReference type="ChEBI" id="CHEBI:33019"/>
        <dbReference type="ChEBI" id="CHEBI:61557"/>
        <dbReference type="ChEBI" id="CHEBI:140395"/>
        <dbReference type="EC" id="2.7.7.48"/>
    </reaction>
</comment>
<organism evidence="19 21">
    <name type="scientific">Buttonwillow virus</name>
    <dbReference type="NCBI Taxonomy" id="159140"/>
    <lineage>
        <taxon>Viruses</taxon>
        <taxon>Riboviria</taxon>
        <taxon>Orthornavirae</taxon>
        <taxon>Negarnaviricota</taxon>
        <taxon>Polyploviricotina</taxon>
        <taxon>Bunyaviricetes</taxon>
        <taxon>Elliovirales</taxon>
        <taxon>Peribunyaviridae</taxon>
        <taxon>Orthobunyavirus</taxon>
        <taxon>Orthobunyavirus buttonwillowense</taxon>
    </lineage>
</organism>
<dbReference type="GO" id="GO:0003968">
    <property type="term" value="F:RNA-directed RNA polymerase activity"/>
    <property type="evidence" value="ECO:0007669"/>
    <property type="project" value="UniProtKB-KW"/>
</dbReference>
<keyword evidence="11" id="KW-0460">Magnesium</keyword>
<evidence type="ECO:0000313" key="21">
    <source>
        <dbReference type="Proteomes" id="UP000140461"/>
    </source>
</evidence>
<feature type="domain" description="RdRp catalytic" evidence="18">
    <location>
        <begin position="1034"/>
        <end position="1223"/>
    </location>
</feature>
<evidence type="ECO:0000256" key="7">
    <source>
        <dbReference type="ARBA" id="ARBA00022679"/>
    </source>
</evidence>
<evidence type="ECO:0000256" key="5">
    <source>
        <dbReference type="ARBA" id="ARBA00018602"/>
    </source>
</evidence>
<dbReference type="InterPro" id="IPR007322">
    <property type="entry name" value="RNA_pol_bunyavir"/>
</dbReference>
<dbReference type="Pfam" id="PF04196">
    <property type="entry name" value="Bunya_RdRp"/>
    <property type="match status" value="1"/>
</dbReference>
<dbReference type="Gene3D" id="3.40.91.60">
    <property type="match status" value="1"/>
</dbReference>
<name>A0A023VZ40_9VIRU</name>
<evidence type="ECO:0000256" key="4">
    <source>
        <dbReference type="ARBA" id="ARBA00012494"/>
    </source>
</evidence>
<dbReference type="InterPro" id="IPR007099">
    <property type="entry name" value="RNA-dir_pol_NSvirus"/>
</dbReference>
<dbReference type="RefSeq" id="YP_009666926.1">
    <property type="nucleotide sequence ID" value="NC_043597.1"/>
</dbReference>
<dbReference type="InterPro" id="IPR029124">
    <property type="entry name" value="L_protein_N"/>
</dbReference>
<evidence type="ECO:0000256" key="1">
    <source>
        <dbReference type="ARBA" id="ARBA00001936"/>
    </source>
</evidence>
<evidence type="ECO:0000256" key="15">
    <source>
        <dbReference type="ARBA" id="ARBA00031012"/>
    </source>
</evidence>
<dbReference type="Pfam" id="PF21561">
    <property type="entry name" value="L_thumb_ring_vir"/>
    <property type="match status" value="1"/>
</dbReference>
<keyword evidence="10" id="KW-0378">Hydrolase</keyword>
<comment type="subcellular location">
    <subcellularLocation>
        <location evidence="3">Host cell</location>
    </subcellularLocation>
</comment>
<reference evidence="20" key="2">
    <citation type="submission" date="2018-06" db="EMBL/GenBank/DDBJ databases">
        <title>Genomic Characterization of Bunyamwera and Simbu Serogroup Bunyaviruses.</title>
        <authorList>
            <person name="Layton M."/>
            <person name="Bergren N."/>
            <person name="Lee J."/>
            <person name="Russell B."/>
            <person name="Stenglein M."/>
            <person name="Kading R."/>
        </authorList>
    </citation>
    <scope>NUCLEOTIDE SEQUENCE</scope>
    <source>
        <strain evidence="20">A 7956</strain>
    </source>
</reference>
<dbReference type="GeneID" id="41324380"/>
<dbReference type="GO" id="GO:0006351">
    <property type="term" value="P:DNA-templated transcription"/>
    <property type="evidence" value="ECO:0007669"/>
    <property type="project" value="InterPro"/>
</dbReference>
<keyword evidence="8" id="KW-0548">Nucleotidyltransferase</keyword>
<evidence type="ECO:0000256" key="12">
    <source>
        <dbReference type="ARBA" id="ARBA00022953"/>
    </source>
</evidence>
<dbReference type="GO" id="GO:0016787">
    <property type="term" value="F:hydrolase activity"/>
    <property type="evidence" value="ECO:0007669"/>
    <property type="project" value="UniProtKB-KW"/>
</dbReference>
<evidence type="ECO:0000256" key="14">
    <source>
        <dbReference type="ARBA" id="ARBA00030436"/>
    </source>
</evidence>
<evidence type="ECO:0000256" key="16">
    <source>
        <dbReference type="ARBA" id="ARBA00034123"/>
    </source>
</evidence>
<dbReference type="PROSITE" id="PS50525">
    <property type="entry name" value="RDRP_SSRNA_NEG_SEG"/>
    <property type="match status" value="1"/>
</dbReference>